<feature type="compositionally biased region" description="Low complexity" evidence="1">
    <location>
        <begin position="134"/>
        <end position="143"/>
    </location>
</feature>
<gene>
    <name evidence="3" type="ORF">MtrunA17_Chr2g0304451</name>
</gene>
<proteinExistence type="predicted"/>
<evidence type="ECO:0000256" key="2">
    <source>
        <dbReference type="SAM" id="SignalP"/>
    </source>
</evidence>
<reference evidence="3" key="1">
    <citation type="journal article" date="2018" name="Nat. Plants">
        <title>Whole-genome landscape of Medicago truncatula symbiotic genes.</title>
        <authorList>
            <person name="Pecrix Y."/>
            <person name="Gamas P."/>
            <person name="Carrere S."/>
        </authorList>
    </citation>
    <scope>NUCLEOTIDE SEQUENCE</scope>
    <source>
        <tissue evidence="3">Leaves</tissue>
    </source>
</reference>
<feature type="signal peptide" evidence="2">
    <location>
        <begin position="1"/>
        <end position="20"/>
    </location>
</feature>
<sequence length="157" mass="17397">MSCYLSILVLFLAVISLTNGRNYSPPNGIPHIHLPNPPLFQQPIVTPPIPVPGTPHIHPPKPRIIKPPIQPPIPVPSAPHIHPPRPSRPPPKIYHFTTKHQIHAQPNGGPTDYQPPTIDDLNPSPPMVPPPSSDPIIRSPEIPHIQPRWPIRPPPNY</sequence>
<dbReference type="AlphaFoldDB" id="A0A396J7B1"/>
<feature type="region of interest" description="Disordered" evidence="1">
    <location>
        <begin position="57"/>
        <end position="157"/>
    </location>
</feature>
<evidence type="ECO:0008006" key="4">
    <source>
        <dbReference type="Google" id="ProtNLM"/>
    </source>
</evidence>
<keyword evidence="2" id="KW-0732">Signal</keyword>
<feature type="chain" id="PRO_5017416733" description="Leguminosin proline-rich group669 secreted peptide" evidence="2">
    <location>
        <begin position="21"/>
        <end position="157"/>
    </location>
</feature>
<dbReference type="Gramene" id="rna9881">
    <property type="protein sequence ID" value="RHN73970.1"/>
    <property type="gene ID" value="gene9881"/>
</dbReference>
<dbReference type="EMBL" id="PSQE01000002">
    <property type="protein sequence ID" value="RHN73970.1"/>
    <property type="molecule type" value="Genomic_DNA"/>
</dbReference>
<name>A0A396J7B1_MEDTR</name>
<evidence type="ECO:0000256" key="1">
    <source>
        <dbReference type="SAM" id="MobiDB-lite"/>
    </source>
</evidence>
<comment type="caution">
    <text evidence="3">The sequence shown here is derived from an EMBL/GenBank/DDBJ whole genome shotgun (WGS) entry which is preliminary data.</text>
</comment>
<organism evidence="3">
    <name type="scientific">Medicago truncatula</name>
    <name type="common">Barrel medic</name>
    <name type="synonym">Medicago tribuloides</name>
    <dbReference type="NCBI Taxonomy" id="3880"/>
    <lineage>
        <taxon>Eukaryota</taxon>
        <taxon>Viridiplantae</taxon>
        <taxon>Streptophyta</taxon>
        <taxon>Embryophyta</taxon>
        <taxon>Tracheophyta</taxon>
        <taxon>Spermatophyta</taxon>
        <taxon>Magnoliopsida</taxon>
        <taxon>eudicotyledons</taxon>
        <taxon>Gunneridae</taxon>
        <taxon>Pentapetalae</taxon>
        <taxon>rosids</taxon>
        <taxon>fabids</taxon>
        <taxon>Fabales</taxon>
        <taxon>Fabaceae</taxon>
        <taxon>Papilionoideae</taxon>
        <taxon>50 kb inversion clade</taxon>
        <taxon>NPAAA clade</taxon>
        <taxon>Hologalegina</taxon>
        <taxon>IRL clade</taxon>
        <taxon>Trifolieae</taxon>
        <taxon>Medicago</taxon>
    </lineage>
</organism>
<dbReference type="Proteomes" id="UP000265566">
    <property type="component" value="Chromosome 2"/>
</dbReference>
<accession>A0A396J7B1</accession>
<protein>
    <recommendedName>
        <fullName evidence="4">Leguminosin proline-rich group669 secreted peptide</fullName>
    </recommendedName>
</protein>
<feature type="compositionally biased region" description="Pro residues" evidence="1">
    <location>
        <begin position="123"/>
        <end position="133"/>
    </location>
</feature>
<feature type="compositionally biased region" description="Pro residues" evidence="1">
    <location>
        <begin position="68"/>
        <end position="77"/>
    </location>
</feature>
<evidence type="ECO:0000313" key="3">
    <source>
        <dbReference type="EMBL" id="RHN73970.1"/>
    </source>
</evidence>